<keyword evidence="3" id="KW-1185">Reference proteome</keyword>
<dbReference type="Gene3D" id="1.10.443.10">
    <property type="entry name" value="Intergrase catalytic core"/>
    <property type="match status" value="1"/>
</dbReference>
<dbReference type="InterPro" id="IPR013762">
    <property type="entry name" value="Integrase-like_cat_sf"/>
</dbReference>
<name>A0ABW5DNH9_9PROT</name>
<organism evidence="2 3">
    <name type="scientific">Lacibacterium aquatile</name>
    <dbReference type="NCBI Taxonomy" id="1168082"/>
    <lineage>
        <taxon>Bacteria</taxon>
        <taxon>Pseudomonadati</taxon>
        <taxon>Pseudomonadota</taxon>
        <taxon>Alphaproteobacteria</taxon>
        <taxon>Rhodospirillales</taxon>
        <taxon>Rhodospirillaceae</taxon>
    </lineage>
</organism>
<protein>
    <recommendedName>
        <fullName evidence="4">Integrase</fullName>
    </recommendedName>
</protein>
<reference evidence="3" key="1">
    <citation type="journal article" date="2019" name="Int. J. Syst. Evol. Microbiol.">
        <title>The Global Catalogue of Microorganisms (GCM) 10K type strain sequencing project: providing services to taxonomists for standard genome sequencing and annotation.</title>
        <authorList>
            <consortium name="The Broad Institute Genomics Platform"/>
            <consortium name="The Broad Institute Genome Sequencing Center for Infectious Disease"/>
            <person name="Wu L."/>
            <person name="Ma J."/>
        </authorList>
    </citation>
    <scope>NUCLEOTIDE SEQUENCE [LARGE SCALE GENOMIC DNA]</scope>
    <source>
        <strain evidence="3">CGMCC 1.19062</strain>
    </source>
</reference>
<evidence type="ECO:0000313" key="3">
    <source>
        <dbReference type="Proteomes" id="UP001597295"/>
    </source>
</evidence>
<proteinExistence type="predicted"/>
<gene>
    <name evidence="2" type="ORF">ACFSM5_06810</name>
</gene>
<evidence type="ECO:0000313" key="2">
    <source>
        <dbReference type="EMBL" id="MFD2262592.1"/>
    </source>
</evidence>
<dbReference type="RefSeq" id="WP_379875550.1">
    <property type="nucleotide sequence ID" value="NZ_JBHUIP010000004.1"/>
</dbReference>
<dbReference type="InterPro" id="IPR011010">
    <property type="entry name" value="DNA_brk_join_enz"/>
</dbReference>
<comment type="caution">
    <text evidence="2">The sequence shown here is derived from an EMBL/GenBank/DDBJ whole genome shotgun (WGS) entry which is preliminary data.</text>
</comment>
<dbReference type="Proteomes" id="UP001597295">
    <property type="component" value="Unassembled WGS sequence"/>
</dbReference>
<keyword evidence="1" id="KW-0233">DNA recombination</keyword>
<evidence type="ECO:0000256" key="1">
    <source>
        <dbReference type="ARBA" id="ARBA00023172"/>
    </source>
</evidence>
<sequence>MPHDVLLSLRDRDASTNLARYINRARHEVKAFGSDLDFDAPVWDVTKDAIARVSSGKSTWKLYFSTHEGGTSQSMAGRTPMSEPFASFVKAIVRIRQEAKPKAPENHNALIRSSRYLHDTLADQGYDPTQITPAHFHSAAGACKAREAESSRYRVGLFLCEIAEVLDTFSISRTQVAFKNPFPRVVHDHTRIGKEHEMRRAEKLPGPEALDALAEIANRVTEPADIVLMRAIELLVCGGWRINELLTLPVHCEITEPAFENGQPMLDGQGNQIIRYGIRYWPEKGADPDIKWLPTPMVDLAKRAIADIRLYTDSAREVARFTEENPGRVPLPAKFDEAGSLTLREVEEILNLAPKGGLNWCRTVGIPYNDGRIKRADLEAACIARQPSLPPSSPIPLSKHLFLVHLHFLNAQKSTCPCQIDIVTDGRLNDFLQSREAGRYRIRSAFDRFGYSMPDGTPIELTSHQFRHWLNTLAQRGGMGQHVIAKWFGRKEAGQNAEYDHVSAMELAERSRTLLANGQVRGAIAEIHDRLPPTTREAFRESMLNTQHTTDIGGCINDWSLAPCPTHASCAKCNDLLVVKGDEKQRTNTETLLEEHKWMRERALVELNDGTYGASNHLAHNDAMIEGLNKALAVHDDVTIPDGTLVQINPSAPEIHGNKPLPRL</sequence>
<dbReference type="SUPFAM" id="SSF56349">
    <property type="entry name" value="DNA breaking-rejoining enzymes"/>
    <property type="match status" value="1"/>
</dbReference>
<evidence type="ECO:0008006" key="4">
    <source>
        <dbReference type="Google" id="ProtNLM"/>
    </source>
</evidence>
<dbReference type="EMBL" id="JBHUIP010000004">
    <property type="protein sequence ID" value="MFD2262592.1"/>
    <property type="molecule type" value="Genomic_DNA"/>
</dbReference>
<accession>A0ABW5DNH9</accession>